<keyword evidence="3" id="KW-1185">Reference proteome</keyword>
<dbReference type="AlphaFoldDB" id="A0A0J5KX77"/>
<reference evidence="2 3" key="1">
    <citation type="submission" date="2015-05" db="EMBL/GenBank/DDBJ databases">
        <title>Genome sequences of Pluralibacter gergoviae.</title>
        <authorList>
            <person name="Greninger A.L."/>
            <person name="Miller S."/>
        </authorList>
    </citation>
    <scope>NUCLEOTIDE SEQUENCE [LARGE SCALE GENOMIC DNA]</scope>
    <source>
        <strain evidence="2 3">JS81F13</strain>
    </source>
</reference>
<feature type="non-terminal residue" evidence="2">
    <location>
        <position position="1"/>
    </location>
</feature>
<accession>A0A0J5KX77</accession>
<dbReference type="eggNOG" id="COG3515">
    <property type="taxonomic scope" value="Bacteria"/>
</dbReference>
<dbReference type="Proteomes" id="UP000036196">
    <property type="component" value="Unassembled WGS sequence"/>
</dbReference>
<dbReference type="Pfam" id="PF12486">
    <property type="entry name" value="VasL"/>
    <property type="match status" value="1"/>
</dbReference>
<dbReference type="InterPro" id="IPR021069">
    <property type="entry name" value="ImpA_C"/>
</dbReference>
<sequence length="84" mass="9584">DLTRRLNALDERKGKYLTGSELKSMVFAITQDFERSVPVEARLYQLSRTSAGEPLPAAQVAQTDLYLNQLLNRYALIRLRTEAQ</sequence>
<organism evidence="2 3">
    <name type="scientific">Pluralibacter gergoviae</name>
    <name type="common">Enterobacter gergoviae</name>
    <dbReference type="NCBI Taxonomy" id="61647"/>
    <lineage>
        <taxon>Bacteria</taxon>
        <taxon>Pseudomonadati</taxon>
        <taxon>Pseudomonadota</taxon>
        <taxon>Gammaproteobacteria</taxon>
        <taxon>Enterobacterales</taxon>
        <taxon>Enterobacteriaceae</taxon>
        <taxon>Pluralibacter</taxon>
    </lineage>
</organism>
<comment type="caution">
    <text evidence="2">The sequence shown here is derived from an EMBL/GenBank/DDBJ whole genome shotgun (WGS) entry which is preliminary data.</text>
</comment>
<proteinExistence type="predicted"/>
<dbReference type="STRING" id="61647.LG71_15920"/>
<protein>
    <submittedName>
        <fullName evidence="2">Membrane protein</fullName>
    </submittedName>
</protein>
<dbReference type="PATRIC" id="fig|61647.15.peg.1994"/>
<dbReference type="EMBL" id="LDZF01000020">
    <property type="protein sequence ID" value="KMK12156.1"/>
    <property type="molecule type" value="Genomic_DNA"/>
</dbReference>
<evidence type="ECO:0000313" key="3">
    <source>
        <dbReference type="Proteomes" id="UP000036196"/>
    </source>
</evidence>
<name>A0A0J5KX77_PLUGE</name>
<feature type="domain" description="ImpA C-terminal" evidence="1">
    <location>
        <begin position="1"/>
        <end position="76"/>
    </location>
</feature>
<dbReference type="RefSeq" id="WP_048279871.1">
    <property type="nucleotide sequence ID" value="NZ_LDZF01000020.1"/>
</dbReference>
<evidence type="ECO:0000313" key="2">
    <source>
        <dbReference type="EMBL" id="KMK12156.1"/>
    </source>
</evidence>
<evidence type="ECO:0000259" key="1">
    <source>
        <dbReference type="Pfam" id="PF12486"/>
    </source>
</evidence>
<gene>
    <name evidence="2" type="ORF">ABW06_17375</name>
</gene>